<evidence type="ECO:0000259" key="1">
    <source>
        <dbReference type="Pfam" id="PF01048"/>
    </source>
</evidence>
<feature type="domain" description="Nucleoside phosphorylase" evidence="1">
    <location>
        <begin position="9"/>
        <end position="247"/>
    </location>
</feature>
<proteinExistence type="predicted"/>
<accession>A0ABQ3Z5P6</accession>
<dbReference type="PANTHER" id="PTHR46832:SF1">
    <property type="entry name" value="5'-METHYLTHIOADENOSINE_S-ADENOSYLHOMOCYSTEINE NUCLEOSIDASE"/>
    <property type="match status" value="1"/>
</dbReference>
<dbReference type="InterPro" id="IPR035994">
    <property type="entry name" value="Nucleoside_phosphorylase_sf"/>
</dbReference>
<evidence type="ECO:0000313" key="2">
    <source>
        <dbReference type="EMBL" id="GIE05141.1"/>
    </source>
</evidence>
<dbReference type="PANTHER" id="PTHR46832">
    <property type="entry name" value="5'-METHYLTHIOADENOSINE/S-ADENOSYLHOMOCYSTEINE NUCLEOSIDASE"/>
    <property type="match status" value="1"/>
</dbReference>
<reference evidence="2 3" key="1">
    <citation type="submission" date="2021-01" db="EMBL/GenBank/DDBJ databases">
        <title>Whole genome shotgun sequence of Actinoplanes durhamensis NBRC 14914.</title>
        <authorList>
            <person name="Komaki H."/>
            <person name="Tamura T."/>
        </authorList>
    </citation>
    <scope>NUCLEOTIDE SEQUENCE [LARGE SCALE GENOMIC DNA]</scope>
    <source>
        <strain evidence="2 3">NBRC 14914</strain>
    </source>
</reference>
<dbReference type="SUPFAM" id="SSF53167">
    <property type="entry name" value="Purine and uridine phosphorylases"/>
    <property type="match status" value="1"/>
</dbReference>
<dbReference type="InterPro" id="IPR000845">
    <property type="entry name" value="Nucleoside_phosphorylase_d"/>
</dbReference>
<protein>
    <submittedName>
        <fullName evidence="2">Nucleosidase</fullName>
    </submittedName>
</protein>
<gene>
    <name evidence="2" type="ORF">Adu01nite_64910</name>
</gene>
<sequence>MPYPNMPTAVVLTALELEHAAVVEHLSPPTSERIERGLLFDVGTFEGRTPWRVAVAQVGPGNPSAGVLLERAVAVFKPGIAMFVGIAGGRKDVRHGDVVAADAVYDYESGKDGNSIYLPRIKTSAPSFALVQRAQAVVRRSRWQERIKPTPPTTRPAAFVKPVAAGGKIVAHDRSDTARLLAAYCGDALAVDMESYGFLRGAYVNEGVATLVVRGISDLLSDKTEANDRQWQAVAAQNAAAFAFEVLANSHGNDKPATISTDRPPADRWTQHNAPAGGGTVYANQGGDQTIYLDNK</sequence>
<keyword evidence="3" id="KW-1185">Reference proteome</keyword>
<dbReference type="Proteomes" id="UP000637628">
    <property type="component" value="Unassembled WGS sequence"/>
</dbReference>
<organism evidence="2 3">
    <name type="scientific">Paractinoplanes durhamensis</name>
    <dbReference type="NCBI Taxonomy" id="113563"/>
    <lineage>
        <taxon>Bacteria</taxon>
        <taxon>Bacillati</taxon>
        <taxon>Actinomycetota</taxon>
        <taxon>Actinomycetes</taxon>
        <taxon>Micromonosporales</taxon>
        <taxon>Micromonosporaceae</taxon>
        <taxon>Paractinoplanes</taxon>
    </lineage>
</organism>
<evidence type="ECO:0000313" key="3">
    <source>
        <dbReference type="Proteomes" id="UP000637628"/>
    </source>
</evidence>
<dbReference type="Gene3D" id="3.40.50.1580">
    <property type="entry name" value="Nucleoside phosphorylase domain"/>
    <property type="match status" value="1"/>
</dbReference>
<dbReference type="Pfam" id="PF01048">
    <property type="entry name" value="PNP_UDP_1"/>
    <property type="match status" value="1"/>
</dbReference>
<dbReference type="EMBL" id="BOML01000052">
    <property type="protein sequence ID" value="GIE05141.1"/>
    <property type="molecule type" value="Genomic_DNA"/>
</dbReference>
<comment type="caution">
    <text evidence="2">The sequence shown here is derived from an EMBL/GenBank/DDBJ whole genome shotgun (WGS) entry which is preliminary data.</text>
</comment>
<name>A0ABQ3Z5P6_9ACTN</name>